<proteinExistence type="predicted"/>
<accession>A0ACC3ZL63</accession>
<keyword evidence="2" id="KW-1185">Reference proteome</keyword>
<evidence type="ECO:0000313" key="1">
    <source>
        <dbReference type="EMBL" id="KAL0944677.1"/>
    </source>
</evidence>
<evidence type="ECO:0000313" key="2">
    <source>
        <dbReference type="Proteomes" id="UP000805649"/>
    </source>
</evidence>
<sequence>MLVLITGITGSLGRRLAAVAIERGLSVRGLGRDPAKLDAGLLNSLESFITTQNYYDIAALDQAVTGVDAVICAYTPAPLLDLDAQLLLLRAAERASVKTFIASSWNNDWTNINFGEYEHYDAHIAFERQAAITSPIRPVYIFTGYFADILFTPYGPGGFDTTGETPTMCYWGNGNKQLHSWTTQDDAAVWTIEILINGKGVREGKGGFFRMRSGEHTIEELAVVYEETTGTYVDVRRQGSLIDLADEVASLRRGKGRARYFEYLPQTSALIADWGRWQMNDVLDFDHVRKSTSLEQHLKERLGLP</sequence>
<reference evidence="1 2" key="1">
    <citation type="journal article" date="2020" name="Phytopathology">
        <title>Genome Sequence Resources of Colletotrichum truncatum, C. plurivorum, C. musicola, and C. sojae: Four Species Pathogenic to Soybean (Glycine max).</title>
        <authorList>
            <person name="Rogerio F."/>
            <person name="Boufleur T.R."/>
            <person name="Ciampi-Guillardi M."/>
            <person name="Sukno S.A."/>
            <person name="Thon M.R."/>
            <person name="Massola Junior N.S."/>
            <person name="Baroncelli R."/>
        </authorList>
    </citation>
    <scope>NUCLEOTIDE SEQUENCE [LARGE SCALE GENOMIC DNA]</scope>
    <source>
        <strain evidence="1 2">CMES1059</strain>
    </source>
</reference>
<dbReference type="EMBL" id="VUJX02000001">
    <property type="protein sequence ID" value="KAL0944677.1"/>
    <property type="molecule type" value="Genomic_DNA"/>
</dbReference>
<protein>
    <submittedName>
        <fullName evidence="1">Nad dependent epimerase</fullName>
    </submittedName>
</protein>
<name>A0ACC3ZL63_COLTU</name>
<comment type="caution">
    <text evidence="1">The sequence shown here is derived from an EMBL/GenBank/DDBJ whole genome shotgun (WGS) entry which is preliminary data.</text>
</comment>
<dbReference type="Proteomes" id="UP000805649">
    <property type="component" value="Unassembled WGS sequence"/>
</dbReference>
<gene>
    <name evidence="1" type="ORF">CTRU02_202564</name>
</gene>
<organism evidence="1 2">
    <name type="scientific">Colletotrichum truncatum</name>
    <name type="common">Anthracnose fungus</name>
    <name type="synonym">Colletotrichum capsici</name>
    <dbReference type="NCBI Taxonomy" id="5467"/>
    <lineage>
        <taxon>Eukaryota</taxon>
        <taxon>Fungi</taxon>
        <taxon>Dikarya</taxon>
        <taxon>Ascomycota</taxon>
        <taxon>Pezizomycotina</taxon>
        <taxon>Sordariomycetes</taxon>
        <taxon>Hypocreomycetidae</taxon>
        <taxon>Glomerellales</taxon>
        <taxon>Glomerellaceae</taxon>
        <taxon>Colletotrichum</taxon>
        <taxon>Colletotrichum truncatum species complex</taxon>
    </lineage>
</organism>